<keyword evidence="3" id="KW-1185">Reference proteome</keyword>
<feature type="compositionally biased region" description="Basic and acidic residues" evidence="1">
    <location>
        <begin position="46"/>
        <end position="62"/>
    </location>
</feature>
<dbReference type="EMBL" id="CM029048">
    <property type="protein sequence ID" value="KAG2580294.1"/>
    <property type="molecule type" value="Genomic_DNA"/>
</dbReference>
<feature type="compositionally biased region" description="Pro residues" evidence="1">
    <location>
        <begin position="76"/>
        <end position="86"/>
    </location>
</feature>
<gene>
    <name evidence="2" type="ORF">PVAP13_6NG331800</name>
</gene>
<evidence type="ECO:0000313" key="2">
    <source>
        <dbReference type="EMBL" id="KAG2580294.1"/>
    </source>
</evidence>
<reference evidence="2" key="1">
    <citation type="submission" date="2020-05" db="EMBL/GenBank/DDBJ databases">
        <title>WGS assembly of Panicum virgatum.</title>
        <authorList>
            <person name="Lovell J.T."/>
            <person name="Jenkins J."/>
            <person name="Shu S."/>
            <person name="Juenger T.E."/>
            <person name="Schmutz J."/>
        </authorList>
    </citation>
    <scope>NUCLEOTIDE SEQUENCE</scope>
    <source>
        <strain evidence="2">AP13</strain>
    </source>
</reference>
<feature type="region of interest" description="Disordered" evidence="1">
    <location>
        <begin position="1"/>
        <end position="87"/>
    </location>
</feature>
<dbReference type="AlphaFoldDB" id="A0A8T0R401"/>
<protein>
    <submittedName>
        <fullName evidence="2">Uncharacterized protein</fullName>
    </submittedName>
</protein>
<comment type="caution">
    <text evidence="2">The sequence shown here is derived from an EMBL/GenBank/DDBJ whole genome shotgun (WGS) entry which is preliminary data.</text>
</comment>
<sequence>MPAGRRDRVSNQATRKEGGVRGGRRCLDGGDGDEAPVRDGTGGGVDEARNEEREERRGDDCQRLVARGSRPGAALAPPPSPWPSSPPLAALGFDRIGVVSRVTGKMDIILAYPTRIRTETGNPYPPQTVWVWMVDIHWHLG</sequence>
<proteinExistence type="predicted"/>
<feature type="compositionally biased region" description="Low complexity" evidence="1">
    <location>
        <begin position="66"/>
        <end position="75"/>
    </location>
</feature>
<feature type="compositionally biased region" description="Basic and acidic residues" evidence="1">
    <location>
        <begin position="1"/>
        <end position="19"/>
    </location>
</feature>
<evidence type="ECO:0000313" key="3">
    <source>
        <dbReference type="Proteomes" id="UP000823388"/>
    </source>
</evidence>
<name>A0A8T0R401_PANVG</name>
<evidence type="ECO:0000256" key="1">
    <source>
        <dbReference type="SAM" id="MobiDB-lite"/>
    </source>
</evidence>
<dbReference type="Proteomes" id="UP000823388">
    <property type="component" value="Chromosome 6N"/>
</dbReference>
<accession>A0A8T0R401</accession>
<organism evidence="2 3">
    <name type="scientific">Panicum virgatum</name>
    <name type="common">Blackwell switchgrass</name>
    <dbReference type="NCBI Taxonomy" id="38727"/>
    <lineage>
        <taxon>Eukaryota</taxon>
        <taxon>Viridiplantae</taxon>
        <taxon>Streptophyta</taxon>
        <taxon>Embryophyta</taxon>
        <taxon>Tracheophyta</taxon>
        <taxon>Spermatophyta</taxon>
        <taxon>Magnoliopsida</taxon>
        <taxon>Liliopsida</taxon>
        <taxon>Poales</taxon>
        <taxon>Poaceae</taxon>
        <taxon>PACMAD clade</taxon>
        <taxon>Panicoideae</taxon>
        <taxon>Panicodae</taxon>
        <taxon>Paniceae</taxon>
        <taxon>Panicinae</taxon>
        <taxon>Panicum</taxon>
        <taxon>Panicum sect. Hiantes</taxon>
    </lineage>
</organism>